<feature type="transmembrane region" description="Helical" evidence="2">
    <location>
        <begin position="25"/>
        <end position="43"/>
    </location>
</feature>
<dbReference type="RefSeq" id="WP_257913087.1">
    <property type="nucleotide sequence ID" value="NZ_JANPWE010000003.1"/>
</dbReference>
<dbReference type="Pfam" id="PF01551">
    <property type="entry name" value="Peptidase_M23"/>
    <property type="match status" value="1"/>
</dbReference>
<keyword evidence="2" id="KW-0812">Transmembrane</keyword>
<reference evidence="4 5" key="1">
    <citation type="submission" date="2022-08" db="EMBL/GenBank/DDBJ databases">
        <title>Proteogenomics of the novel Dehalobacterium formicoaceticum strain EZ94 highlights a key role of methyltransferases during anaerobic dichloromethane degradation.</title>
        <authorList>
            <person name="Wasmund K."/>
        </authorList>
    </citation>
    <scope>NUCLEOTIDE SEQUENCE [LARGE SCALE GENOMIC DNA]</scope>
    <source>
        <strain evidence="4 5">EZ94</strain>
    </source>
</reference>
<gene>
    <name evidence="4" type="ORF">NVS47_07795</name>
</gene>
<evidence type="ECO:0000259" key="3">
    <source>
        <dbReference type="Pfam" id="PF01551"/>
    </source>
</evidence>
<evidence type="ECO:0000313" key="5">
    <source>
        <dbReference type="Proteomes" id="UP001524944"/>
    </source>
</evidence>
<keyword evidence="5" id="KW-1185">Reference proteome</keyword>
<dbReference type="SUPFAM" id="SSF51261">
    <property type="entry name" value="Duplicated hybrid motif"/>
    <property type="match status" value="1"/>
</dbReference>
<comment type="caution">
    <text evidence="4">The sequence shown here is derived from an EMBL/GenBank/DDBJ whole genome shotgun (WGS) entry which is preliminary data.</text>
</comment>
<name>A0ABT1Y3G1_9FIRM</name>
<evidence type="ECO:0000256" key="1">
    <source>
        <dbReference type="ARBA" id="ARBA00022729"/>
    </source>
</evidence>
<keyword evidence="2" id="KW-0472">Membrane</keyword>
<feature type="domain" description="M23ase beta-sheet core" evidence="3">
    <location>
        <begin position="123"/>
        <end position="221"/>
    </location>
</feature>
<proteinExistence type="predicted"/>
<protein>
    <submittedName>
        <fullName evidence="4">M23 family metallopeptidase</fullName>
    </submittedName>
</protein>
<keyword evidence="1" id="KW-0732">Signal</keyword>
<dbReference type="PANTHER" id="PTHR21666:SF289">
    <property type="entry name" value="L-ALA--D-GLU ENDOPEPTIDASE"/>
    <property type="match status" value="1"/>
</dbReference>
<dbReference type="PANTHER" id="PTHR21666">
    <property type="entry name" value="PEPTIDASE-RELATED"/>
    <property type="match status" value="1"/>
</dbReference>
<dbReference type="InterPro" id="IPR016047">
    <property type="entry name" value="M23ase_b-sheet_dom"/>
</dbReference>
<sequence>MDEMKKLKLKALIAGIKDKKTARNWFAIGALVILTLGGTLFFWPDQDINEEIVFTEETSVGKIPDAQNTQTIPALAIEEELTETQIPDEAEEIIEDLTMNWPGQGDVITAYGFGYSETFDDYRFHSGVDIALSSGDEVQAALPGTVTRISENPWWGYEVVIKHGEDLETVYKGIKPIQEAAGYQVAKGDVIGHVLPRIAYEGTMKPHLHFEIHESGITVNPMEKLN</sequence>
<accession>A0ABT1Y3G1</accession>
<organism evidence="4 5">
    <name type="scientific">Dehalobacterium formicoaceticum</name>
    <dbReference type="NCBI Taxonomy" id="51515"/>
    <lineage>
        <taxon>Bacteria</taxon>
        <taxon>Bacillati</taxon>
        <taxon>Bacillota</taxon>
        <taxon>Clostridia</taxon>
        <taxon>Eubacteriales</taxon>
        <taxon>Peptococcaceae</taxon>
        <taxon>Dehalobacterium</taxon>
    </lineage>
</organism>
<evidence type="ECO:0000256" key="2">
    <source>
        <dbReference type="SAM" id="Phobius"/>
    </source>
</evidence>
<dbReference type="Gene3D" id="2.70.70.10">
    <property type="entry name" value="Glucose Permease (Domain IIA)"/>
    <property type="match status" value="1"/>
</dbReference>
<dbReference type="CDD" id="cd12797">
    <property type="entry name" value="M23_peptidase"/>
    <property type="match status" value="1"/>
</dbReference>
<keyword evidence="2" id="KW-1133">Transmembrane helix</keyword>
<dbReference type="InterPro" id="IPR011055">
    <property type="entry name" value="Dup_hybrid_motif"/>
</dbReference>
<evidence type="ECO:0000313" key="4">
    <source>
        <dbReference type="EMBL" id="MCR6545418.1"/>
    </source>
</evidence>
<dbReference type="EMBL" id="JANPWE010000003">
    <property type="protein sequence ID" value="MCR6545418.1"/>
    <property type="molecule type" value="Genomic_DNA"/>
</dbReference>
<dbReference type="InterPro" id="IPR050570">
    <property type="entry name" value="Cell_wall_metabolism_enzyme"/>
</dbReference>
<dbReference type="Proteomes" id="UP001524944">
    <property type="component" value="Unassembled WGS sequence"/>
</dbReference>